<dbReference type="PANTHER" id="PTHR24304">
    <property type="entry name" value="CYTOCHROME P450 FAMILY 7"/>
    <property type="match status" value="1"/>
</dbReference>
<gene>
    <name evidence="6" type="ORF">BCV70DRAFT_175642</name>
</gene>
<dbReference type="SUPFAM" id="SSF48264">
    <property type="entry name" value="Cytochrome P450"/>
    <property type="match status" value="1"/>
</dbReference>
<evidence type="ECO:0000256" key="3">
    <source>
        <dbReference type="ARBA" id="ARBA00022723"/>
    </source>
</evidence>
<dbReference type="PROSITE" id="PS00086">
    <property type="entry name" value="CYTOCHROME_P450"/>
    <property type="match status" value="1"/>
</dbReference>
<sequence>MLRIELDTPWGLPLVLAVVLVASSILVSRNRSASDTPQRPPIVSTHPIFGVSEKGNLRDNWAARRRKYGTVFMATESTGVTFVHVGDALALKDIADRPEIFSIGPVHLSSAPMFGVTPPTAQWMAFQGGASALVSLSAQIFSGSKLATLHESFVSSVVSRLSSLAQSGSDQIELFKLVTETTYESTMEALFTPTFPRGTYRAFHEWDLALVEFCNGCPSPASVQARDGMLKLVREQIDTQLSECSVQVREQMETFQGSFGQPYEDAVALVLRNTWLAAVQAPLSAAWLNCLLVHRPEDLKTILTEAREACKSVGVQTIAELVSNLENLRPDLMPTLDALVSETVRVWAAQTVPRVCVQDSVIRSFDKKGRVRHLQFKAGDIVQLAFWNVNSSEINPQWWPTTNSPSIRYPGTLEPFDSTRFNPRGCADASASGNGTPKQNHTIKHGINKETVRTWLPFGIGSRVCPGRFWAVAEIKAFTLLLFDTFDVLPERDANMPAPDPMLWGGALHAEDDMNVHLTLRSLPTQAAASA</sequence>
<dbReference type="InterPro" id="IPR036396">
    <property type="entry name" value="Cyt_P450_sf"/>
</dbReference>
<dbReference type="Gene3D" id="1.10.630.10">
    <property type="entry name" value="Cytochrome P450"/>
    <property type="match status" value="1"/>
</dbReference>
<dbReference type="Proteomes" id="UP000246740">
    <property type="component" value="Unassembled WGS sequence"/>
</dbReference>
<evidence type="ECO:0000256" key="5">
    <source>
        <dbReference type="RuleBase" id="RU000461"/>
    </source>
</evidence>
<dbReference type="PANTHER" id="PTHR24304:SF2">
    <property type="entry name" value="24-HYDROXYCHOLESTEROL 7-ALPHA-HYDROXYLASE"/>
    <property type="match status" value="1"/>
</dbReference>
<evidence type="ECO:0000256" key="4">
    <source>
        <dbReference type="ARBA" id="ARBA00023004"/>
    </source>
</evidence>
<evidence type="ECO:0000313" key="7">
    <source>
        <dbReference type="Proteomes" id="UP000246740"/>
    </source>
</evidence>
<evidence type="ECO:0000256" key="2">
    <source>
        <dbReference type="ARBA" id="ARBA00022617"/>
    </source>
</evidence>
<protein>
    <submittedName>
        <fullName evidence="6">Cytochrome P450</fullName>
    </submittedName>
</protein>
<name>A0A317XP28_9BASI</name>
<dbReference type="InterPro" id="IPR001128">
    <property type="entry name" value="Cyt_P450"/>
</dbReference>
<organism evidence="6 7">
    <name type="scientific">Testicularia cyperi</name>
    <dbReference type="NCBI Taxonomy" id="1882483"/>
    <lineage>
        <taxon>Eukaryota</taxon>
        <taxon>Fungi</taxon>
        <taxon>Dikarya</taxon>
        <taxon>Basidiomycota</taxon>
        <taxon>Ustilaginomycotina</taxon>
        <taxon>Ustilaginomycetes</taxon>
        <taxon>Ustilaginales</taxon>
        <taxon>Anthracoideaceae</taxon>
        <taxon>Testicularia</taxon>
    </lineage>
</organism>
<keyword evidence="2 5" id="KW-0349">Heme</keyword>
<proteinExistence type="inferred from homology"/>
<keyword evidence="5" id="KW-0560">Oxidoreductase</keyword>
<dbReference type="STRING" id="1882483.A0A317XP28"/>
<dbReference type="EMBL" id="KZ819193">
    <property type="protein sequence ID" value="PWZ00065.1"/>
    <property type="molecule type" value="Genomic_DNA"/>
</dbReference>
<evidence type="ECO:0000256" key="1">
    <source>
        <dbReference type="ARBA" id="ARBA00010617"/>
    </source>
</evidence>
<comment type="similarity">
    <text evidence="1 5">Belongs to the cytochrome P450 family.</text>
</comment>
<dbReference type="InterPro" id="IPR050529">
    <property type="entry name" value="CYP450_sterol_14alpha_dmase"/>
</dbReference>
<dbReference type="GO" id="GO:0005506">
    <property type="term" value="F:iron ion binding"/>
    <property type="evidence" value="ECO:0007669"/>
    <property type="project" value="InterPro"/>
</dbReference>
<keyword evidence="5" id="KW-0503">Monooxygenase</keyword>
<keyword evidence="3 5" id="KW-0479">Metal-binding</keyword>
<reference evidence="6 7" key="1">
    <citation type="journal article" date="2018" name="Mol. Biol. Evol.">
        <title>Broad Genomic Sampling Reveals a Smut Pathogenic Ancestry of the Fungal Clade Ustilaginomycotina.</title>
        <authorList>
            <person name="Kijpornyongpan T."/>
            <person name="Mondo S.J."/>
            <person name="Barry K."/>
            <person name="Sandor L."/>
            <person name="Lee J."/>
            <person name="Lipzen A."/>
            <person name="Pangilinan J."/>
            <person name="LaButti K."/>
            <person name="Hainaut M."/>
            <person name="Henrissat B."/>
            <person name="Grigoriev I.V."/>
            <person name="Spatafora J.W."/>
            <person name="Aime M.C."/>
        </authorList>
    </citation>
    <scope>NUCLEOTIDE SEQUENCE [LARGE SCALE GENOMIC DNA]</scope>
    <source>
        <strain evidence="6 7">MCA 3645</strain>
    </source>
</reference>
<dbReference type="InterPro" id="IPR017972">
    <property type="entry name" value="Cyt_P450_CS"/>
</dbReference>
<dbReference type="Pfam" id="PF00067">
    <property type="entry name" value="p450"/>
    <property type="match status" value="1"/>
</dbReference>
<evidence type="ECO:0000313" key="6">
    <source>
        <dbReference type="EMBL" id="PWZ00065.1"/>
    </source>
</evidence>
<dbReference type="GO" id="GO:0016705">
    <property type="term" value="F:oxidoreductase activity, acting on paired donors, with incorporation or reduction of molecular oxygen"/>
    <property type="evidence" value="ECO:0007669"/>
    <property type="project" value="InterPro"/>
</dbReference>
<keyword evidence="7" id="KW-1185">Reference proteome</keyword>
<accession>A0A317XP28</accession>
<dbReference type="GO" id="GO:0020037">
    <property type="term" value="F:heme binding"/>
    <property type="evidence" value="ECO:0007669"/>
    <property type="project" value="InterPro"/>
</dbReference>
<dbReference type="GO" id="GO:0008395">
    <property type="term" value="F:steroid hydroxylase activity"/>
    <property type="evidence" value="ECO:0007669"/>
    <property type="project" value="TreeGrafter"/>
</dbReference>
<dbReference type="AlphaFoldDB" id="A0A317XP28"/>
<dbReference type="OrthoDB" id="3248974at2759"/>
<keyword evidence="4 5" id="KW-0408">Iron</keyword>
<dbReference type="InParanoid" id="A0A317XP28"/>